<dbReference type="SUPFAM" id="SSF48452">
    <property type="entry name" value="TPR-like"/>
    <property type="match status" value="1"/>
</dbReference>
<dbReference type="InterPro" id="IPR011990">
    <property type="entry name" value="TPR-like_helical_dom_sf"/>
</dbReference>
<evidence type="ECO:0000313" key="2">
    <source>
        <dbReference type="Proteomes" id="UP000321595"/>
    </source>
</evidence>
<organism evidence="1 2">
    <name type="scientific">Microvenator marinus</name>
    <dbReference type="NCBI Taxonomy" id="2600177"/>
    <lineage>
        <taxon>Bacteria</taxon>
        <taxon>Deltaproteobacteria</taxon>
        <taxon>Bradymonadales</taxon>
        <taxon>Microvenatoraceae</taxon>
        <taxon>Microvenator</taxon>
    </lineage>
</organism>
<dbReference type="KEGG" id="bbae:FRD01_20940"/>
<evidence type="ECO:0000313" key="1">
    <source>
        <dbReference type="EMBL" id="QED29658.1"/>
    </source>
</evidence>
<dbReference type="Proteomes" id="UP000321595">
    <property type="component" value="Chromosome"/>
</dbReference>
<sequence>MNDTNQMQAETLAQHQLKCAYLFLDQEAWEDALQACELAKESAPEHFLPDTLKGAILTAKGDFKEAIKVLRVAAKRHPENALPQIYLAEALLLSGAKPQGLRQLEQAQSRQDAHLHTEVMGLLHEAFVDA</sequence>
<reference evidence="1 2" key="1">
    <citation type="submission" date="2019-08" db="EMBL/GenBank/DDBJ databases">
        <authorList>
            <person name="Liang Q."/>
        </authorList>
    </citation>
    <scope>NUCLEOTIDE SEQUENCE [LARGE SCALE GENOMIC DNA]</scope>
    <source>
        <strain evidence="1 2">V1718</strain>
    </source>
</reference>
<dbReference type="Pfam" id="PF14559">
    <property type="entry name" value="TPR_19"/>
    <property type="match status" value="1"/>
</dbReference>
<accession>A0A5B8XXE3</accession>
<dbReference type="AlphaFoldDB" id="A0A5B8XXE3"/>
<proteinExistence type="predicted"/>
<dbReference type="RefSeq" id="WP_146962891.1">
    <property type="nucleotide sequence ID" value="NZ_CP042467.1"/>
</dbReference>
<keyword evidence="2" id="KW-1185">Reference proteome</keyword>
<name>A0A5B8XXE3_9DELT</name>
<protein>
    <submittedName>
        <fullName evidence="1">Uncharacterized protein</fullName>
    </submittedName>
</protein>
<dbReference type="EMBL" id="CP042467">
    <property type="protein sequence ID" value="QED29658.1"/>
    <property type="molecule type" value="Genomic_DNA"/>
</dbReference>
<gene>
    <name evidence="1" type="ORF">FRD01_20940</name>
</gene>
<dbReference type="Gene3D" id="1.25.40.10">
    <property type="entry name" value="Tetratricopeptide repeat domain"/>
    <property type="match status" value="1"/>
</dbReference>